<dbReference type="RefSeq" id="XP_008614749.1">
    <property type="nucleotide sequence ID" value="XM_008616527.1"/>
</dbReference>
<feature type="repeat" description="RCC1" evidence="3">
    <location>
        <begin position="446"/>
        <end position="497"/>
    </location>
</feature>
<dbReference type="AlphaFoldDB" id="T0RNV7"/>
<dbReference type="PANTHER" id="PTHR45982">
    <property type="entry name" value="REGULATOR OF CHROMOSOME CONDENSATION"/>
    <property type="match status" value="1"/>
</dbReference>
<feature type="repeat" description="RCC1" evidence="3">
    <location>
        <begin position="222"/>
        <end position="278"/>
    </location>
</feature>
<evidence type="ECO:0000259" key="5">
    <source>
        <dbReference type="Pfam" id="PF25390"/>
    </source>
</evidence>
<dbReference type="InterPro" id="IPR000408">
    <property type="entry name" value="Reg_chr_condens"/>
</dbReference>
<feature type="repeat" description="RCC1" evidence="3">
    <location>
        <begin position="393"/>
        <end position="445"/>
    </location>
</feature>
<dbReference type="PANTHER" id="PTHR45982:SF1">
    <property type="entry name" value="REGULATOR OF CHROMOSOME CONDENSATION"/>
    <property type="match status" value="1"/>
</dbReference>
<feature type="repeat" description="RCC1" evidence="3">
    <location>
        <begin position="156"/>
        <end position="221"/>
    </location>
</feature>
<dbReference type="Pfam" id="PF25390">
    <property type="entry name" value="WD40_RLD"/>
    <property type="match status" value="1"/>
</dbReference>
<sequence>MDASIKRALSTRGSKVELELLSDLNRRLSSAPTLTHVAANAVAIFSATSLVVVEGGSSCFYSVHFTFQRPPTQPVVLTPWNTSPRIKVYPSVILFTPETAHKPQFFRVTAMENCDPSILTESIQHRTNSVDAGFSGARVRYEPNTVSVRIVRNDGKHIFTTGDATYGALGHGSFDSSFAFTEIPVANFDMRSMTDEPSARRSVLLTKVASGHQHTLVLDANDRLFVFGNSNQGQLGITGLKCSTKPRLWDGRDVDGGLHMHIKDAACGGDHSMVLTDDDDVLTWGSNEHGQLGAALEDAGNGEFLDTPRVLRLPSRSKIAQVACGLKHCALLLDEGTVLTFGYGKSGALGHGTVDAPRREDEASPRPVQSLSKTHIFHIACGEMHTAVVSSAGDLYTAGWGENGRLGRLEAKDTLSSTFERVELKQRKCTYVACGGAHTMLLTDTRDVLAFGANHYGQLGLGDCRDRHRPSPVIFFRNVLVYDIKLGQTHSLAISDKHLLYAWGNGEQGQCGVGSYPQLYTLPHLVRSLVGCHVVQVSAGAAFTVVLTSSTPADVAERHQMDRTLAKEADDIVADDVLHREAVRDELRLQHQRRLAQRHAAATTPLTALWQQLDAASKAHLEITKPQATKPTTPSSASAVLQSKSLRRALQSAMATQRPRSSLGCCVGRPRSSAGAATLSVSPSKRPTSPRPKTAWFLAQLGRRPQTPPPSYADAIESD</sequence>
<protein>
    <recommendedName>
        <fullName evidence="5">RCC1-like domain-containing protein</fullName>
    </recommendedName>
</protein>
<dbReference type="STRING" id="1156394.T0RNV7"/>
<evidence type="ECO:0000313" key="6">
    <source>
        <dbReference type="EMBL" id="EQC31742.1"/>
    </source>
</evidence>
<gene>
    <name evidence="6" type="ORF">SDRG_10532</name>
</gene>
<evidence type="ECO:0000256" key="2">
    <source>
        <dbReference type="ARBA" id="ARBA00022737"/>
    </source>
</evidence>
<dbReference type="OMA" id="KCTYVAC"/>
<evidence type="ECO:0000256" key="4">
    <source>
        <dbReference type="SAM" id="MobiDB-lite"/>
    </source>
</evidence>
<dbReference type="eggNOG" id="KOG1426">
    <property type="taxonomic scope" value="Eukaryota"/>
</dbReference>
<name>T0RNV7_SAPDV</name>
<dbReference type="InParanoid" id="T0RNV7"/>
<dbReference type="PROSITE" id="PS50012">
    <property type="entry name" value="RCC1_3"/>
    <property type="match status" value="7"/>
</dbReference>
<dbReference type="InterPro" id="IPR011043">
    <property type="entry name" value="Gal_Oxase/kelch_b-propeller"/>
</dbReference>
<dbReference type="InterPro" id="IPR058923">
    <property type="entry name" value="RCC1-like_dom"/>
</dbReference>
<dbReference type="PROSITE" id="PS00626">
    <property type="entry name" value="RCC1_2"/>
    <property type="match status" value="3"/>
</dbReference>
<keyword evidence="1" id="KW-0344">Guanine-nucleotide releasing factor</keyword>
<dbReference type="Proteomes" id="UP000030762">
    <property type="component" value="Unassembled WGS sequence"/>
</dbReference>
<dbReference type="EMBL" id="JH767167">
    <property type="protein sequence ID" value="EQC31742.1"/>
    <property type="molecule type" value="Genomic_DNA"/>
</dbReference>
<keyword evidence="2" id="KW-0677">Repeat</keyword>
<organism evidence="6 7">
    <name type="scientific">Saprolegnia diclina (strain VS20)</name>
    <dbReference type="NCBI Taxonomy" id="1156394"/>
    <lineage>
        <taxon>Eukaryota</taxon>
        <taxon>Sar</taxon>
        <taxon>Stramenopiles</taxon>
        <taxon>Oomycota</taxon>
        <taxon>Saprolegniomycetes</taxon>
        <taxon>Saprolegniales</taxon>
        <taxon>Saprolegniaceae</taxon>
        <taxon>Saprolegnia</taxon>
    </lineage>
</organism>
<evidence type="ECO:0000256" key="3">
    <source>
        <dbReference type="PROSITE-ProRule" id="PRU00235"/>
    </source>
</evidence>
<feature type="repeat" description="RCC1" evidence="3">
    <location>
        <begin position="336"/>
        <end position="392"/>
    </location>
</feature>
<proteinExistence type="predicted"/>
<dbReference type="SUPFAM" id="SSF50985">
    <property type="entry name" value="RCC1/BLIP-II"/>
    <property type="match status" value="1"/>
</dbReference>
<dbReference type="VEuPathDB" id="FungiDB:SDRG_10532"/>
<feature type="domain" description="RCC1-like" evidence="5">
    <location>
        <begin position="265"/>
        <end position="550"/>
    </location>
</feature>
<feature type="repeat" description="RCC1" evidence="3">
    <location>
        <begin position="498"/>
        <end position="550"/>
    </location>
</feature>
<reference evidence="6 7" key="1">
    <citation type="submission" date="2012-04" db="EMBL/GenBank/DDBJ databases">
        <title>The Genome Sequence of Saprolegnia declina VS20.</title>
        <authorList>
            <consortium name="The Broad Institute Genome Sequencing Platform"/>
            <person name="Russ C."/>
            <person name="Nusbaum C."/>
            <person name="Tyler B."/>
            <person name="van West P."/>
            <person name="Dieguez-Uribeondo J."/>
            <person name="de Bruijn I."/>
            <person name="Tripathy S."/>
            <person name="Jiang R."/>
            <person name="Young S.K."/>
            <person name="Zeng Q."/>
            <person name="Gargeya S."/>
            <person name="Fitzgerald M."/>
            <person name="Haas B."/>
            <person name="Abouelleil A."/>
            <person name="Alvarado L."/>
            <person name="Arachchi H.M."/>
            <person name="Berlin A."/>
            <person name="Chapman S.B."/>
            <person name="Goldberg J."/>
            <person name="Griggs A."/>
            <person name="Gujja S."/>
            <person name="Hansen M."/>
            <person name="Howarth C."/>
            <person name="Imamovic A."/>
            <person name="Larimer J."/>
            <person name="McCowen C."/>
            <person name="Montmayeur A."/>
            <person name="Murphy C."/>
            <person name="Neiman D."/>
            <person name="Pearson M."/>
            <person name="Priest M."/>
            <person name="Roberts A."/>
            <person name="Saif S."/>
            <person name="Shea T."/>
            <person name="Sisk P."/>
            <person name="Sykes S."/>
            <person name="Wortman J."/>
            <person name="Nusbaum C."/>
            <person name="Birren B."/>
        </authorList>
    </citation>
    <scope>NUCLEOTIDE SEQUENCE [LARGE SCALE GENOMIC DNA]</scope>
    <source>
        <strain evidence="6 7">VS20</strain>
    </source>
</reference>
<evidence type="ECO:0000256" key="1">
    <source>
        <dbReference type="ARBA" id="ARBA00022658"/>
    </source>
</evidence>
<dbReference type="InterPro" id="IPR009091">
    <property type="entry name" value="RCC1/BLIP-II"/>
</dbReference>
<dbReference type="PRINTS" id="PR00633">
    <property type="entry name" value="RCCNDNSATION"/>
</dbReference>
<dbReference type="InterPro" id="IPR051553">
    <property type="entry name" value="Ran_GTPase-activating"/>
</dbReference>
<feature type="repeat" description="RCC1" evidence="3">
    <location>
        <begin position="279"/>
        <end position="335"/>
    </location>
</feature>
<dbReference type="Pfam" id="PF13540">
    <property type="entry name" value="RCC1_2"/>
    <property type="match status" value="1"/>
</dbReference>
<keyword evidence="7" id="KW-1185">Reference proteome</keyword>
<dbReference type="OrthoDB" id="10256179at2759"/>
<dbReference type="Gene3D" id="2.130.10.30">
    <property type="entry name" value="Regulator of chromosome condensation 1/beta-lactamase-inhibitor protein II"/>
    <property type="match status" value="2"/>
</dbReference>
<evidence type="ECO:0000313" key="7">
    <source>
        <dbReference type="Proteomes" id="UP000030762"/>
    </source>
</evidence>
<dbReference type="SUPFAM" id="SSF50965">
    <property type="entry name" value="Galactose oxidase, central domain"/>
    <property type="match status" value="1"/>
</dbReference>
<feature type="region of interest" description="Disordered" evidence="4">
    <location>
        <begin position="649"/>
        <end position="719"/>
    </location>
</feature>
<feature type="compositionally biased region" description="Low complexity" evidence="4">
    <location>
        <begin position="680"/>
        <end position="694"/>
    </location>
</feature>
<dbReference type="GeneID" id="19951259"/>
<accession>T0RNV7</accession>